<reference evidence="2" key="1">
    <citation type="submission" date="2020-11" db="EMBL/GenBank/DDBJ databases">
        <authorList>
            <person name="Tran Van P."/>
        </authorList>
    </citation>
    <scope>NUCLEOTIDE SEQUENCE</scope>
</reference>
<sequence length="555" mass="62195">MRVPTYLALRHLVPFKGQLGGWDAGSLKVITEHSQIFEDCFSGFDASELTLPQEIPQFDGISLRQGDCPCYGLLRPPCSNLQPSPGPRSKKVPLVNQLEDLDACFSVKVKDHKVNASLMTSQLGQICSSVTNGHNHPDVITRSMWRHIHRLRSDTIAQSSACLFTDLEVPGGGARMLSTESWRGTAITAWVLLVQALRQAGVEGHGRLMDPPSRNSMWRFGFPNPVNYNDNELFCGGYAVQWEQNQGRCGVCGDPFHFIDPRPHEAGGQYAKGIIGRHYTSGQEIDVEVELTANHWGRFEMYLCPNNNPREEATQSCFDRFPLYLSGSKDVGFQIPLETKKKAVFRYKVRLPPYVTCSQCVVQWTYFTGNMWGTCANGTEAVGCGRPETFRNCADITIVTSTSGLPPQFAGFQDNPFMLFYRDFRSNLVAPLVIRSQVCLPTPFYKRLPGMDQWCQENCLRYPPNCNPMLCQCPEVCDAIGELQGREGADVYCQDQCIIYPSRCPVDKYPEVPGSILGAYRFPVNQFVWDGIKLSPVRTNEEILDYINSSSGLEN</sequence>
<gene>
    <name evidence="2" type="ORF">TTEB3V08_LOCUS4823</name>
</gene>
<proteinExistence type="predicted"/>
<accession>A0A7R9NUC2</accession>
<dbReference type="EMBL" id="OE001430">
    <property type="protein sequence ID" value="CAD7456808.1"/>
    <property type="molecule type" value="Genomic_DNA"/>
</dbReference>
<dbReference type="InterPro" id="IPR004302">
    <property type="entry name" value="Cellulose/chitin-bd_N"/>
</dbReference>
<protein>
    <recommendedName>
        <fullName evidence="1">Chitin-binding type-4 domain-containing protein</fullName>
    </recommendedName>
</protein>
<name>A0A7R9NUC2_9NEOP</name>
<dbReference type="AlphaFoldDB" id="A0A7R9NUC2"/>
<organism evidence="2">
    <name type="scientific">Timema tahoe</name>
    <dbReference type="NCBI Taxonomy" id="61484"/>
    <lineage>
        <taxon>Eukaryota</taxon>
        <taxon>Metazoa</taxon>
        <taxon>Ecdysozoa</taxon>
        <taxon>Arthropoda</taxon>
        <taxon>Hexapoda</taxon>
        <taxon>Insecta</taxon>
        <taxon>Pterygota</taxon>
        <taxon>Neoptera</taxon>
        <taxon>Polyneoptera</taxon>
        <taxon>Phasmatodea</taxon>
        <taxon>Timematodea</taxon>
        <taxon>Timematoidea</taxon>
        <taxon>Timematidae</taxon>
        <taxon>Timema</taxon>
    </lineage>
</organism>
<feature type="domain" description="Chitin-binding type-4" evidence="1">
    <location>
        <begin position="205"/>
        <end position="396"/>
    </location>
</feature>
<evidence type="ECO:0000313" key="2">
    <source>
        <dbReference type="EMBL" id="CAD7456808.1"/>
    </source>
</evidence>
<dbReference type="Pfam" id="PF03067">
    <property type="entry name" value="LPMO_10"/>
    <property type="match status" value="1"/>
</dbReference>
<evidence type="ECO:0000259" key="1">
    <source>
        <dbReference type="Pfam" id="PF03067"/>
    </source>
</evidence>